<evidence type="ECO:0000256" key="3">
    <source>
        <dbReference type="SAM" id="MobiDB-lite"/>
    </source>
</evidence>
<dbReference type="Gene3D" id="3.20.20.70">
    <property type="entry name" value="Aldolase class I"/>
    <property type="match status" value="1"/>
</dbReference>
<dbReference type="GO" id="GO:0051539">
    <property type="term" value="F:4 iron, 4 sulfur cluster binding"/>
    <property type="evidence" value="ECO:0007669"/>
    <property type="project" value="UniProtKB-KW"/>
</dbReference>
<reference evidence="4" key="1">
    <citation type="submission" date="2022-10" db="EMBL/GenBank/DDBJ databases">
        <title>WGS of marine actinomycetes from Thailand.</title>
        <authorList>
            <person name="Thawai C."/>
        </authorList>
    </citation>
    <scope>NUCLEOTIDE SEQUENCE</scope>
    <source>
        <strain evidence="4">SW21</strain>
    </source>
</reference>
<keyword evidence="2" id="KW-0408">Iron</keyword>
<keyword evidence="2" id="KW-0411">Iron-sulfur</keyword>
<sequence length="373" mass="39981">MVLREWARDAHATVQAVRAAVRHVADDPSSLGDDEWLALLGASGAELDELCALADDARRTITGDELTFVVNRNLDTSVVGSGRPDVPDVSDLVVEAWELGATEICLQGPLSVDAPTDGYLRLVDTIHAAAPQMHLHAFRPPEVRDAATRMGVSVTEFLRRAHAAGLGSVPGTAAQILDDDVRAHLAGGAAPPVAEWVSTIEAAHQVGMFSTATMLYGHVETPQHQLDHLRALCEMQRRTRGFSELILMPLLPENAPPHLREVATTPVSRRETRAVHAVARLLTLGTFDHIQVAWTKHDADTTEALLGGGADDIGGLLIDGDLMPDAGQEAGRVLGVDAIADLGARLGRNPRQRTTGYADPPAQRLTPIPQVRR</sequence>
<dbReference type="InterPro" id="IPR013785">
    <property type="entry name" value="Aldolase_TIM"/>
</dbReference>
<dbReference type="InterPro" id="IPR058240">
    <property type="entry name" value="rSAM_sf"/>
</dbReference>
<evidence type="ECO:0000256" key="2">
    <source>
        <dbReference type="ARBA" id="ARBA00022485"/>
    </source>
</evidence>
<keyword evidence="2" id="KW-0004">4Fe-4S</keyword>
<evidence type="ECO:0000256" key="1">
    <source>
        <dbReference type="ARBA" id="ARBA00001966"/>
    </source>
</evidence>
<dbReference type="PANTHER" id="PTHR43076:SF1">
    <property type="entry name" value="LIPOYL SYNTHASE 2"/>
    <property type="match status" value="1"/>
</dbReference>
<dbReference type="EMBL" id="JAPKFM010000010">
    <property type="protein sequence ID" value="MCX2964756.1"/>
    <property type="molecule type" value="Genomic_DNA"/>
</dbReference>
<dbReference type="PIRSF" id="PIRSF004762">
    <property type="entry name" value="CHP00423"/>
    <property type="match status" value="1"/>
</dbReference>
<dbReference type="SUPFAM" id="SSF102114">
    <property type="entry name" value="Radical SAM enzymes"/>
    <property type="match status" value="1"/>
</dbReference>
<accession>A0A9X3D6P9</accession>
<dbReference type="AlphaFoldDB" id="A0A9X3D6P9"/>
<organism evidence="4 5">
    <name type="scientific">Gordonia aquimaris</name>
    <dbReference type="NCBI Taxonomy" id="2984863"/>
    <lineage>
        <taxon>Bacteria</taxon>
        <taxon>Bacillati</taxon>
        <taxon>Actinomycetota</taxon>
        <taxon>Actinomycetes</taxon>
        <taxon>Mycobacteriales</taxon>
        <taxon>Gordoniaceae</taxon>
        <taxon>Gordonia</taxon>
    </lineage>
</organism>
<comment type="caution">
    <text evidence="4">The sequence shown here is derived from an EMBL/GenBank/DDBJ whole genome shotgun (WGS) entry which is preliminary data.</text>
</comment>
<evidence type="ECO:0000313" key="4">
    <source>
        <dbReference type="EMBL" id="MCX2964756.1"/>
    </source>
</evidence>
<dbReference type="Proteomes" id="UP001143347">
    <property type="component" value="Unassembled WGS sequence"/>
</dbReference>
<feature type="region of interest" description="Disordered" evidence="3">
    <location>
        <begin position="347"/>
        <end position="373"/>
    </location>
</feature>
<dbReference type="InterPro" id="IPR034405">
    <property type="entry name" value="F420"/>
</dbReference>
<comment type="cofactor">
    <cofactor evidence="1">
        <name>[4Fe-4S] cluster</name>
        <dbReference type="ChEBI" id="CHEBI:49883"/>
    </cofactor>
</comment>
<gene>
    <name evidence="4" type="ORF">OSB52_11690</name>
</gene>
<evidence type="ECO:0000313" key="5">
    <source>
        <dbReference type="Proteomes" id="UP001143347"/>
    </source>
</evidence>
<protein>
    <submittedName>
        <fullName evidence="4">FO synthase</fullName>
    </submittedName>
</protein>
<keyword evidence="5" id="KW-1185">Reference proteome</keyword>
<name>A0A9X3D6P9_9ACTN</name>
<dbReference type="RefSeq" id="WP_266061779.1">
    <property type="nucleotide sequence ID" value="NZ_JAPKFM010000010.1"/>
</dbReference>
<dbReference type="PANTHER" id="PTHR43076">
    <property type="entry name" value="FO SYNTHASE (COFH)"/>
    <property type="match status" value="1"/>
</dbReference>
<proteinExistence type="predicted"/>
<keyword evidence="2" id="KW-0479">Metal-binding</keyword>
<dbReference type="GO" id="GO:0044689">
    <property type="term" value="F:7,8-didemethyl-8-hydroxy-5-deazariboflavin synthase activity"/>
    <property type="evidence" value="ECO:0007669"/>
    <property type="project" value="TreeGrafter"/>
</dbReference>